<feature type="compositionally biased region" description="Basic and acidic residues" evidence="1">
    <location>
        <begin position="612"/>
        <end position="623"/>
    </location>
</feature>
<comment type="caution">
    <text evidence="2">The sequence shown here is derived from an EMBL/GenBank/DDBJ whole genome shotgun (WGS) entry which is preliminary data.</text>
</comment>
<gene>
    <name evidence="2" type="ORF">Dda_7550</name>
</gene>
<name>A0AAD6IVW9_DREDA</name>
<accession>A0AAD6IVW9</accession>
<evidence type="ECO:0000256" key="1">
    <source>
        <dbReference type="SAM" id="MobiDB-lite"/>
    </source>
</evidence>
<feature type="region of interest" description="Disordered" evidence="1">
    <location>
        <begin position="326"/>
        <end position="408"/>
    </location>
</feature>
<dbReference type="EMBL" id="JAQGDS010000010">
    <property type="protein sequence ID" value="KAJ6257761.1"/>
    <property type="molecule type" value="Genomic_DNA"/>
</dbReference>
<feature type="compositionally biased region" description="Polar residues" evidence="1">
    <location>
        <begin position="216"/>
        <end position="236"/>
    </location>
</feature>
<evidence type="ECO:0000313" key="2">
    <source>
        <dbReference type="EMBL" id="KAJ6257761.1"/>
    </source>
</evidence>
<feature type="compositionally biased region" description="Polar residues" evidence="1">
    <location>
        <begin position="372"/>
        <end position="383"/>
    </location>
</feature>
<feature type="compositionally biased region" description="Acidic residues" evidence="1">
    <location>
        <begin position="545"/>
        <end position="554"/>
    </location>
</feature>
<protein>
    <submittedName>
        <fullName evidence="2">Uncharacterized protein</fullName>
    </submittedName>
</protein>
<evidence type="ECO:0000313" key="3">
    <source>
        <dbReference type="Proteomes" id="UP001221413"/>
    </source>
</evidence>
<dbReference type="AlphaFoldDB" id="A0AAD6IVW9"/>
<dbReference type="Proteomes" id="UP001221413">
    <property type="component" value="Unassembled WGS sequence"/>
</dbReference>
<sequence length="623" mass="68268">MAPHTGPLTSLYSDFLIDPKKDILHAQAGLHYVGSTGNSFQSASAIIGHLAREAILYNKKEQKVLSAVESRDSLVLEVATTIEFTNGGGALLPGLDDNFVTDQTVHFPMVRTHACMCTRVFPFEMLPFSNVPLHMHTHMYRNFANDSCMQVHIVHFEDSVIKQIRVYWEQGCLLKQLGVIGKTGKNWPIRTGEDQIKLVKASIHAVADGAVEGNGYESQTSTRPSSKGSNHSSRGESLQLFAPREIDEDVIRPAVVPPRAGIRPPTRQLHDIVGQEGNTTPPPVAQTPKAGAGKAPGRTFFVGQEIDEAHSTPDRKVNLNPKKYNHFEFDDAPAKPSETPKQVAPKRTSIYSKPGSSWDFADFTTPDKRSGKPSSRNARTFTWSDDEDAESPVKQQAKKPAARRAVETDTHFEIVDETPRKATNGPARQPYVRQGNETNFTLSDDSPAHGDKPAEISAARQTVVKNMEANWSNTSPLGEPKPVPNASGINIGGDGMGGKKGSSRLWDFEDATPKKANGVNGGGIRIAGNGMGGRKGTEAHWAFQDDEVEEEESPTQDKPEHRGICIAGNGMGGRRNNTELHWGFGDPDEEEEPVPVTKKKENAPIAKRPLRKQSEPTKDFWDF</sequence>
<keyword evidence="3" id="KW-1185">Reference proteome</keyword>
<feature type="region of interest" description="Disordered" evidence="1">
    <location>
        <begin position="545"/>
        <end position="623"/>
    </location>
</feature>
<proteinExistence type="predicted"/>
<reference evidence="2" key="1">
    <citation type="submission" date="2023-01" db="EMBL/GenBank/DDBJ databases">
        <title>The chitinases involved in constricting ring structure development in the nematode-trapping fungus Drechslerella dactyloides.</title>
        <authorList>
            <person name="Wang R."/>
            <person name="Zhang L."/>
            <person name="Tang P."/>
            <person name="Li S."/>
            <person name="Liang L."/>
        </authorList>
    </citation>
    <scope>NUCLEOTIDE SEQUENCE</scope>
    <source>
        <strain evidence="2">YMF1.00031</strain>
    </source>
</reference>
<feature type="region of interest" description="Disordered" evidence="1">
    <location>
        <begin position="272"/>
        <end position="293"/>
    </location>
</feature>
<organism evidence="2 3">
    <name type="scientific">Drechslerella dactyloides</name>
    <name type="common">Nematode-trapping fungus</name>
    <name type="synonym">Arthrobotrys dactyloides</name>
    <dbReference type="NCBI Taxonomy" id="74499"/>
    <lineage>
        <taxon>Eukaryota</taxon>
        <taxon>Fungi</taxon>
        <taxon>Dikarya</taxon>
        <taxon>Ascomycota</taxon>
        <taxon>Pezizomycotina</taxon>
        <taxon>Orbiliomycetes</taxon>
        <taxon>Orbiliales</taxon>
        <taxon>Orbiliaceae</taxon>
        <taxon>Drechslerella</taxon>
    </lineage>
</organism>
<feature type="region of interest" description="Disordered" evidence="1">
    <location>
        <begin position="212"/>
        <end position="242"/>
    </location>
</feature>